<dbReference type="SMART" id="SM00187">
    <property type="entry name" value="INB"/>
    <property type="match status" value="1"/>
</dbReference>
<evidence type="ECO:0000256" key="13">
    <source>
        <dbReference type="SAM" id="SignalP"/>
    </source>
</evidence>
<dbReference type="PROSITE" id="PS52047">
    <property type="entry name" value="I_EGF_2"/>
    <property type="match status" value="2"/>
</dbReference>
<dbReference type="AlphaFoldDB" id="A0A811LMS9"/>
<dbReference type="GO" id="GO:0007160">
    <property type="term" value="P:cell-matrix adhesion"/>
    <property type="evidence" value="ECO:0007669"/>
    <property type="project" value="TreeGrafter"/>
</dbReference>
<evidence type="ECO:0000259" key="14">
    <source>
        <dbReference type="SMART" id="SM00187"/>
    </source>
</evidence>
<feature type="signal peptide" evidence="13">
    <location>
        <begin position="1"/>
        <end position="22"/>
    </location>
</feature>
<dbReference type="Proteomes" id="UP000614601">
    <property type="component" value="Unassembled WGS sequence"/>
</dbReference>
<keyword evidence="11" id="KW-0325">Glycoprotein</keyword>
<evidence type="ECO:0000256" key="9">
    <source>
        <dbReference type="ARBA" id="ARBA00023136"/>
    </source>
</evidence>
<dbReference type="InterPro" id="IPR032695">
    <property type="entry name" value="Integrin_dom_sf"/>
</dbReference>
<dbReference type="SUPFAM" id="SSF57196">
    <property type="entry name" value="EGF/Laminin"/>
    <property type="match status" value="1"/>
</dbReference>
<keyword evidence="3" id="KW-0245">EGF-like domain</keyword>
<evidence type="ECO:0000256" key="5">
    <source>
        <dbReference type="ARBA" id="ARBA00022729"/>
    </source>
</evidence>
<evidence type="ECO:0000256" key="4">
    <source>
        <dbReference type="ARBA" id="ARBA00022692"/>
    </source>
</evidence>
<dbReference type="GO" id="GO:0005178">
    <property type="term" value="F:integrin binding"/>
    <property type="evidence" value="ECO:0007669"/>
    <property type="project" value="TreeGrafter"/>
</dbReference>
<dbReference type="InterPro" id="IPR057073">
    <property type="entry name" value="EGF_integrin_2"/>
</dbReference>
<dbReference type="Pfam" id="PF07974">
    <property type="entry name" value="EGF_2"/>
    <property type="match status" value="2"/>
</dbReference>
<keyword evidence="6" id="KW-0677">Repeat</keyword>
<dbReference type="InterPro" id="IPR033760">
    <property type="entry name" value="Integrin_beta_N"/>
</dbReference>
<dbReference type="GO" id="GO:0033627">
    <property type="term" value="P:cell adhesion mediated by integrin"/>
    <property type="evidence" value="ECO:0007669"/>
    <property type="project" value="TreeGrafter"/>
</dbReference>
<dbReference type="Pfam" id="PF17205">
    <property type="entry name" value="PSI_integrin"/>
    <property type="match status" value="1"/>
</dbReference>
<reference evidence="15" key="1">
    <citation type="submission" date="2020-09" db="EMBL/GenBank/DDBJ databases">
        <authorList>
            <person name="Kikuchi T."/>
        </authorList>
    </citation>
    <scope>NUCLEOTIDE SEQUENCE</scope>
    <source>
        <strain evidence="15">SH1</strain>
    </source>
</reference>
<evidence type="ECO:0000256" key="3">
    <source>
        <dbReference type="ARBA" id="ARBA00022536"/>
    </source>
</evidence>
<dbReference type="GO" id="GO:0016477">
    <property type="term" value="P:cell migration"/>
    <property type="evidence" value="ECO:0007669"/>
    <property type="project" value="TreeGrafter"/>
</dbReference>
<dbReference type="Pfam" id="PF23105">
    <property type="entry name" value="EGF_integrin"/>
    <property type="match status" value="1"/>
</dbReference>
<dbReference type="InterPro" id="IPR002369">
    <property type="entry name" value="Integrin_bsu_VWA"/>
</dbReference>
<feature type="domain" description="Integrin beta subunit VWA" evidence="14">
    <location>
        <begin position="30"/>
        <end position="209"/>
    </location>
</feature>
<dbReference type="SUPFAM" id="SSF69179">
    <property type="entry name" value="Integrin domains"/>
    <property type="match status" value="1"/>
</dbReference>
<dbReference type="OrthoDB" id="410592at2759"/>
<dbReference type="GO" id="GO:0005925">
    <property type="term" value="C:focal adhesion"/>
    <property type="evidence" value="ECO:0007669"/>
    <property type="project" value="TreeGrafter"/>
</dbReference>
<dbReference type="EMBL" id="CAJFCW020000006">
    <property type="protein sequence ID" value="CAG9127244.1"/>
    <property type="molecule type" value="Genomic_DNA"/>
</dbReference>
<comment type="caution">
    <text evidence="15">The sequence shown here is derived from an EMBL/GenBank/DDBJ whole genome shotgun (WGS) entry which is preliminary data.</text>
</comment>
<evidence type="ECO:0000313" key="15">
    <source>
        <dbReference type="EMBL" id="CAD5229772.1"/>
    </source>
</evidence>
<evidence type="ECO:0000256" key="8">
    <source>
        <dbReference type="ARBA" id="ARBA00023037"/>
    </source>
</evidence>
<evidence type="ECO:0000256" key="12">
    <source>
        <dbReference type="SAM" id="MobiDB-lite"/>
    </source>
</evidence>
<keyword evidence="16" id="KW-1185">Reference proteome</keyword>
<evidence type="ECO:0000256" key="10">
    <source>
        <dbReference type="ARBA" id="ARBA00023157"/>
    </source>
</evidence>
<evidence type="ECO:0000313" key="16">
    <source>
        <dbReference type="Proteomes" id="UP000614601"/>
    </source>
</evidence>
<comment type="subcellular location">
    <subcellularLocation>
        <location evidence="1">Membrane</location>
        <topology evidence="1">Single-pass type I membrane protein</topology>
    </subcellularLocation>
</comment>
<dbReference type="GO" id="GO:0008305">
    <property type="term" value="C:integrin complex"/>
    <property type="evidence" value="ECO:0007669"/>
    <property type="project" value="TreeGrafter"/>
</dbReference>
<dbReference type="Gene3D" id="3.30.1680.10">
    <property type="entry name" value="ligand-binding face of the semaphorins, domain 2"/>
    <property type="match status" value="1"/>
</dbReference>
<organism evidence="15 16">
    <name type="scientific">Bursaphelenchus okinawaensis</name>
    <dbReference type="NCBI Taxonomy" id="465554"/>
    <lineage>
        <taxon>Eukaryota</taxon>
        <taxon>Metazoa</taxon>
        <taxon>Ecdysozoa</taxon>
        <taxon>Nematoda</taxon>
        <taxon>Chromadorea</taxon>
        <taxon>Rhabditida</taxon>
        <taxon>Tylenchina</taxon>
        <taxon>Tylenchomorpha</taxon>
        <taxon>Aphelenchoidea</taxon>
        <taxon>Aphelenchoididae</taxon>
        <taxon>Bursaphelenchus</taxon>
    </lineage>
</organism>
<dbReference type="FunFam" id="2.10.25.10:FF:000036">
    <property type="entry name" value="Integrin beta"/>
    <property type="match status" value="1"/>
</dbReference>
<dbReference type="EMBL" id="CAJFDH010000006">
    <property type="protein sequence ID" value="CAD5229772.1"/>
    <property type="molecule type" value="Genomic_DNA"/>
</dbReference>
<dbReference type="PRINTS" id="PR01186">
    <property type="entry name" value="INTEGRINB"/>
</dbReference>
<keyword evidence="10" id="KW-1015">Disulfide bond</keyword>
<dbReference type="Gene3D" id="2.60.40.1510">
    <property type="entry name" value="ntegrin, alpha v. Chain A, domain 3"/>
    <property type="match status" value="1"/>
</dbReference>
<sequence length="440" mass="47121">MVDRRRLLFSIGLCCFLQYAYANPCLSAGSCTDCIKAGSECAWCTEPAFNGSRCNSRSELSNHCNLRNIYSPVTELRIPKQHNVPLGKKHQDGHTITQLEPQQVQVKIKPGDFVEVPFKYEHRGRVGLEVRDFQLMTSNIENTGVKVEFFIECNGERINALRCPGIVEGQHINFFVKVSLTDCKDIALSVSVYGYNTVSALFVTPLCSCECESFRFHERRSAHCRHSGDLVCGACQCGSGRGGRSCECDLSQHGVSSALELENKCRASSDASVCSAAGSCECGRCRCNNPATQGEFCECDSSSCPVGGNGQLCSGQGDCLCGKCQCLAGFQGPDCSCKEDPEACMENGNICSGNGECVCGRCSCNSGYTGSNCAISTSAEEDQRVVAADDGPGQILPSADSDEDRSEFPPPQPEAEAVGGARTLGGSLVLLVLGYLVTSF</sequence>
<dbReference type="Proteomes" id="UP000783686">
    <property type="component" value="Unassembled WGS sequence"/>
</dbReference>
<dbReference type="PROSITE" id="PS51257">
    <property type="entry name" value="PROKAR_LIPOPROTEIN"/>
    <property type="match status" value="1"/>
</dbReference>
<keyword evidence="5 13" id="KW-0732">Signal</keyword>
<dbReference type="GO" id="GO:0009986">
    <property type="term" value="C:cell surface"/>
    <property type="evidence" value="ECO:0007669"/>
    <property type="project" value="TreeGrafter"/>
</dbReference>
<keyword evidence="8" id="KW-0401">Integrin</keyword>
<dbReference type="Gene3D" id="2.10.25.10">
    <property type="entry name" value="Laminin"/>
    <property type="match status" value="3"/>
</dbReference>
<evidence type="ECO:0000256" key="7">
    <source>
        <dbReference type="ARBA" id="ARBA00022989"/>
    </source>
</evidence>
<dbReference type="InterPro" id="IPR015812">
    <property type="entry name" value="Integrin_bsu"/>
</dbReference>
<keyword evidence="9" id="KW-0472">Membrane</keyword>
<dbReference type="InterPro" id="IPR013111">
    <property type="entry name" value="EGF_extracell"/>
</dbReference>
<dbReference type="GO" id="GO:0098609">
    <property type="term" value="P:cell-cell adhesion"/>
    <property type="evidence" value="ECO:0007669"/>
    <property type="project" value="TreeGrafter"/>
</dbReference>
<evidence type="ECO:0000256" key="11">
    <source>
        <dbReference type="ARBA" id="ARBA00023180"/>
    </source>
</evidence>
<name>A0A811LMS9_9BILA</name>
<dbReference type="PANTHER" id="PTHR10082:SF60">
    <property type="entry name" value="INTEGRIN BETA-PS"/>
    <property type="match status" value="1"/>
</dbReference>
<proteinExistence type="inferred from homology"/>
<dbReference type="PANTHER" id="PTHR10082">
    <property type="entry name" value="INTEGRIN BETA SUBUNIT"/>
    <property type="match status" value="1"/>
</dbReference>
<evidence type="ECO:0000256" key="2">
    <source>
        <dbReference type="ARBA" id="ARBA00007449"/>
    </source>
</evidence>
<protein>
    <recommendedName>
        <fullName evidence="14">Integrin beta subunit VWA domain-containing protein</fullName>
    </recommendedName>
</protein>
<evidence type="ECO:0000256" key="6">
    <source>
        <dbReference type="ARBA" id="ARBA00022737"/>
    </source>
</evidence>
<feature type="region of interest" description="Disordered" evidence="12">
    <location>
        <begin position="390"/>
        <end position="419"/>
    </location>
</feature>
<keyword evidence="7" id="KW-1133">Transmembrane helix</keyword>
<dbReference type="SUPFAM" id="SSF103575">
    <property type="entry name" value="Plexin repeat"/>
    <property type="match status" value="1"/>
</dbReference>
<comment type="similarity">
    <text evidence="2">Belongs to the integrin beta chain family.</text>
</comment>
<evidence type="ECO:0000256" key="1">
    <source>
        <dbReference type="ARBA" id="ARBA00004479"/>
    </source>
</evidence>
<dbReference type="GO" id="GO:0007229">
    <property type="term" value="P:integrin-mediated signaling pathway"/>
    <property type="evidence" value="ECO:0007669"/>
    <property type="project" value="UniProtKB-KW"/>
</dbReference>
<keyword evidence="4" id="KW-0812">Transmembrane</keyword>
<feature type="chain" id="PRO_5035595818" description="Integrin beta subunit VWA domain-containing protein" evidence="13">
    <location>
        <begin position="23"/>
        <end position="440"/>
    </location>
</feature>
<dbReference type="InterPro" id="IPR057243">
    <property type="entry name" value="Integrin_I-EGF_CS"/>
</dbReference>
<dbReference type="PROSITE" id="PS00243">
    <property type="entry name" value="I_EGF_1"/>
    <property type="match status" value="2"/>
</dbReference>
<accession>A0A811LMS9</accession>
<gene>
    <name evidence="15" type="ORF">BOKJ2_LOCUS13802</name>
</gene>